<evidence type="ECO:0000259" key="3">
    <source>
        <dbReference type="Pfam" id="PF13649"/>
    </source>
</evidence>
<dbReference type="GO" id="GO:0008168">
    <property type="term" value="F:methyltransferase activity"/>
    <property type="evidence" value="ECO:0007669"/>
    <property type="project" value="UniProtKB-KW"/>
</dbReference>
<proteinExistence type="predicted"/>
<dbReference type="AlphaFoldDB" id="A0A2H1FCL4"/>
<dbReference type="Proteomes" id="UP000230607">
    <property type="component" value="Chromosome 1"/>
</dbReference>
<evidence type="ECO:0000256" key="2">
    <source>
        <dbReference type="ARBA" id="ARBA00022679"/>
    </source>
</evidence>
<dbReference type="InterPro" id="IPR029063">
    <property type="entry name" value="SAM-dependent_MTases_sf"/>
</dbReference>
<name>A0A2H1FCL4_9ARCH</name>
<dbReference type="RefSeq" id="WP_157926541.1">
    <property type="nucleotide sequence ID" value="NZ_LT841358.1"/>
</dbReference>
<keyword evidence="5" id="KW-1185">Reference proteome</keyword>
<dbReference type="GO" id="GO:0032259">
    <property type="term" value="P:methylation"/>
    <property type="evidence" value="ECO:0007669"/>
    <property type="project" value="UniProtKB-KW"/>
</dbReference>
<evidence type="ECO:0000313" key="4">
    <source>
        <dbReference type="EMBL" id="SMH70389.1"/>
    </source>
</evidence>
<dbReference type="OrthoDB" id="1018at2157"/>
<gene>
    <name evidence="4" type="ORF">NCS_10196</name>
</gene>
<dbReference type="EMBL" id="LT841358">
    <property type="protein sequence ID" value="SMH70389.1"/>
    <property type="molecule type" value="Genomic_DNA"/>
</dbReference>
<evidence type="ECO:0000313" key="5">
    <source>
        <dbReference type="Proteomes" id="UP000230607"/>
    </source>
</evidence>
<dbReference type="SUPFAM" id="SSF53335">
    <property type="entry name" value="S-adenosyl-L-methionine-dependent methyltransferases"/>
    <property type="match status" value="1"/>
</dbReference>
<feature type="domain" description="Methyltransferase" evidence="3">
    <location>
        <begin position="51"/>
        <end position="145"/>
    </location>
</feature>
<accession>A0A2H1FCL4</accession>
<dbReference type="Gene3D" id="3.40.50.150">
    <property type="entry name" value="Vaccinia Virus protein VP39"/>
    <property type="match status" value="1"/>
</dbReference>
<protein>
    <recommendedName>
        <fullName evidence="3">Methyltransferase domain-containing protein</fullName>
    </recommendedName>
</protein>
<dbReference type="PANTHER" id="PTHR44942">
    <property type="entry name" value="METHYLTRANSF_11 DOMAIN-CONTAINING PROTEIN"/>
    <property type="match status" value="1"/>
</dbReference>
<keyword evidence="1" id="KW-0489">Methyltransferase</keyword>
<dbReference type="InterPro" id="IPR041698">
    <property type="entry name" value="Methyltransf_25"/>
</dbReference>
<evidence type="ECO:0000256" key="1">
    <source>
        <dbReference type="ARBA" id="ARBA00022603"/>
    </source>
</evidence>
<dbReference type="PANTHER" id="PTHR44942:SF4">
    <property type="entry name" value="METHYLTRANSFERASE TYPE 11 DOMAIN-CONTAINING PROTEIN"/>
    <property type="match status" value="1"/>
</dbReference>
<organism evidence="4 5">
    <name type="scientific">Candidatus Nitrosotalea okcheonensis</name>
    <dbReference type="NCBI Taxonomy" id="1903276"/>
    <lineage>
        <taxon>Archaea</taxon>
        <taxon>Nitrososphaerota</taxon>
        <taxon>Nitrososphaeria</taxon>
        <taxon>Nitrosotaleales</taxon>
        <taxon>Nitrosotaleaceae</taxon>
        <taxon>Nitrosotalea</taxon>
    </lineage>
</organism>
<keyword evidence="2" id="KW-0808">Transferase</keyword>
<dbReference type="CDD" id="cd02440">
    <property type="entry name" value="AdoMet_MTases"/>
    <property type="match status" value="1"/>
</dbReference>
<sequence>MSSFGKKMVLNKMYDHFLHIAPQYRDLRTTDLGPILFITNKLQGLPKIHAADIGCGTGRYSLKFVQHLGEKCHLFCLDNNREMLRYLREYFIKNGSTNFTPIRSDSHNIPLKTDSLDCVMSFNAVHHFSLPDFLRESSRVLKNNGRLFVYTRLRDQNAKTIWGMHFPSFNKKEDRLYELDELKSALEEDKNLNIDSIKFFEHHRVYPLEKLVEQVKNHHYSTFKFYKKQEFKEALHKFVQNILNHYDDLDKIAWKDHNTLLVIKNRQ</sequence>
<dbReference type="Pfam" id="PF13649">
    <property type="entry name" value="Methyltransf_25"/>
    <property type="match status" value="1"/>
</dbReference>
<dbReference type="InterPro" id="IPR051052">
    <property type="entry name" value="Diverse_substrate_MTase"/>
</dbReference>
<reference evidence="5" key="1">
    <citation type="submission" date="2017-03" db="EMBL/GenBank/DDBJ databases">
        <authorList>
            <person name="Herbold C."/>
        </authorList>
    </citation>
    <scope>NUCLEOTIDE SEQUENCE [LARGE SCALE GENOMIC DNA]</scope>
</reference>